<feature type="domain" description="PII-uridylyltransferase/Glutamine-synthetase adenylyltransferase" evidence="3">
    <location>
        <begin position="22"/>
        <end position="123"/>
    </location>
</feature>
<proteinExistence type="predicted"/>
<dbReference type="Gene3D" id="1.20.120.330">
    <property type="entry name" value="Nucleotidyltransferases domain 2"/>
    <property type="match status" value="1"/>
</dbReference>
<dbReference type="RefSeq" id="WP_324278230.1">
    <property type="nucleotide sequence ID" value="NZ_CP141261.1"/>
</dbReference>
<dbReference type="PANTHER" id="PTHR30621">
    <property type="entry name" value="GLUTAMINE SYNTHETASE ADENYLYLTRANSFERASE"/>
    <property type="match status" value="1"/>
</dbReference>
<dbReference type="Pfam" id="PF08335">
    <property type="entry name" value="GlnD_UR_UTase"/>
    <property type="match status" value="1"/>
</dbReference>
<evidence type="ECO:0000313" key="5">
    <source>
        <dbReference type="Proteomes" id="UP001324287"/>
    </source>
</evidence>
<feature type="region of interest" description="Disordered" evidence="2">
    <location>
        <begin position="121"/>
        <end position="247"/>
    </location>
</feature>
<evidence type="ECO:0000259" key="3">
    <source>
        <dbReference type="Pfam" id="PF08335"/>
    </source>
</evidence>
<evidence type="ECO:0000256" key="2">
    <source>
        <dbReference type="SAM" id="MobiDB-lite"/>
    </source>
</evidence>
<dbReference type="InterPro" id="IPR023057">
    <property type="entry name" value="GlnE"/>
</dbReference>
<evidence type="ECO:0000256" key="1">
    <source>
        <dbReference type="ARBA" id="ARBA00022679"/>
    </source>
</evidence>
<gene>
    <name evidence="4" type="ORF">U6N30_10070</name>
</gene>
<keyword evidence="5" id="KW-1185">Reference proteome</keyword>
<name>A0ABZ1BBA4_9ACTN</name>
<dbReference type="InterPro" id="IPR013546">
    <property type="entry name" value="PII_UdlTrfase/GS_AdlTrfase"/>
</dbReference>
<dbReference type="EMBL" id="CP141261">
    <property type="protein sequence ID" value="WRL66919.1"/>
    <property type="molecule type" value="Genomic_DNA"/>
</dbReference>
<dbReference type="SUPFAM" id="SSF81593">
    <property type="entry name" value="Nucleotidyltransferase substrate binding subunit/domain"/>
    <property type="match status" value="1"/>
</dbReference>
<accession>A0ABZ1BBA4</accession>
<feature type="compositionally biased region" description="Basic and acidic residues" evidence="2">
    <location>
        <begin position="210"/>
        <end position="234"/>
    </location>
</feature>
<organism evidence="4 5">
    <name type="scientific">Blastococcus brunescens</name>
    <dbReference type="NCBI Taxonomy" id="1564165"/>
    <lineage>
        <taxon>Bacteria</taxon>
        <taxon>Bacillati</taxon>
        <taxon>Actinomycetota</taxon>
        <taxon>Actinomycetes</taxon>
        <taxon>Geodermatophilales</taxon>
        <taxon>Geodermatophilaceae</taxon>
        <taxon>Blastococcus</taxon>
    </lineage>
</organism>
<feature type="compositionally biased region" description="Low complexity" evidence="2">
    <location>
        <begin position="139"/>
        <end position="169"/>
    </location>
</feature>
<dbReference type="Proteomes" id="UP001324287">
    <property type="component" value="Chromosome"/>
</dbReference>
<keyword evidence="1" id="KW-0808">Transferase</keyword>
<evidence type="ECO:0000313" key="4">
    <source>
        <dbReference type="EMBL" id="WRL66919.1"/>
    </source>
</evidence>
<dbReference type="PANTHER" id="PTHR30621:SF0">
    <property type="entry name" value="BIFUNCTIONAL GLUTAMINE SYNTHETASE ADENYLYLTRANSFERASE_ADENYLYL-REMOVING ENZYME"/>
    <property type="match status" value="1"/>
</dbReference>
<sequence>MIDPIRYPEGGLTDEQVAEIRRIKARVERERLPRGADPATHTKLGRGGLADVEWTAQLLQLQHAADRPALRVQSTIEALHALGDSGLLEQGDLDALRAAWDLATRARNAIFLVRGRASDQLPGRGWSSTGSPEPAATAPTWTRGSSSTTTAAPRGARAASWSGSSTASRRPGRGTDPSRRPPASMTIAWLRSLRRSDPVGTARAPGGRVPEPERGRLDASPPRRDRRGADPDRMQRRRRPVGRHGLVGRARFHGCAVDGSR</sequence>
<protein>
    <recommendedName>
        <fullName evidence="3">PII-uridylyltransferase/Glutamine-synthetase adenylyltransferase domain-containing protein</fullName>
    </recommendedName>
</protein>
<reference evidence="4 5" key="1">
    <citation type="submission" date="2023-12" db="EMBL/GenBank/DDBJ databases">
        <title>Blastococcus brunescens sp. nov., an actonobacterium isolated from sandstone collected in sahara desert.</title>
        <authorList>
            <person name="Gtari M."/>
            <person name="Ghodhbane F."/>
        </authorList>
    </citation>
    <scope>NUCLEOTIDE SEQUENCE [LARGE SCALE GENOMIC DNA]</scope>
    <source>
        <strain evidence="4 5">BMG 8361</strain>
    </source>
</reference>